<organism evidence="1 2">
    <name type="scientific">Zestomonas insulae</name>
    <dbReference type="NCBI Taxonomy" id="2809017"/>
    <lineage>
        <taxon>Bacteria</taxon>
        <taxon>Pseudomonadati</taxon>
        <taxon>Pseudomonadota</taxon>
        <taxon>Gammaproteobacteria</taxon>
        <taxon>Pseudomonadales</taxon>
        <taxon>Pseudomonadaceae</taxon>
        <taxon>Zestomonas</taxon>
    </lineage>
</organism>
<comment type="caution">
    <text evidence="1">The sequence shown here is derived from an EMBL/GenBank/DDBJ whole genome shotgun (WGS) entry which is preliminary data.</text>
</comment>
<sequence length="135" mass="15613">MADFYFCGYSIYVRRECESVDIVAFANIDESAGGLCREHSVEVARRLFYIDNDGCLVSTVDSGFDYCSSLLEKCSSRIYREMYEAWEAAEENYVPEIQEFDDDDKPIYFDKSYVQSFGSSTPRIPKKLLKKLVRP</sequence>
<reference evidence="1 2" key="1">
    <citation type="submission" date="2021-02" db="EMBL/GenBank/DDBJ databases">
        <authorList>
            <person name="Lee D.-H."/>
        </authorList>
    </citation>
    <scope>NUCLEOTIDE SEQUENCE [LARGE SCALE GENOMIC DNA]</scope>
    <source>
        <strain evidence="1 2">UL073</strain>
    </source>
</reference>
<name>A0ABS2IB06_9GAMM</name>
<gene>
    <name evidence="1" type="ORF">JQX08_01380</name>
</gene>
<dbReference type="EMBL" id="JAFEUP010000001">
    <property type="protein sequence ID" value="MBM7059348.1"/>
    <property type="molecule type" value="Genomic_DNA"/>
</dbReference>
<accession>A0ABS2IB06</accession>
<protein>
    <submittedName>
        <fullName evidence="1">Uncharacterized protein</fullName>
    </submittedName>
</protein>
<keyword evidence="2" id="KW-1185">Reference proteome</keyword>
<proteinExistence type="predicted"/>
<dbReference type="RefSeq" id="WP_204914178.1">
    <property type="nucleotide sequence ID" value="NZ_JAFEUP010000001.1"/>
</dbReference>
<evidence type="ECO:0000313" key="1">
    <source>
        <dbReference type="EMBL" id="MBM7059348.1"/>
    </source>
</evidence>
<dbReference type="Proteomes" id="UP000717995">
    <property type="component" value="Unassembled WGS sequence"/>
</dbReference>
<evidence type="ECO:0000313" key="2">
    <source>
        <dbReference type="Proteomes" id="UP000717995"/>
    </source>
</evidence>